<accession>A0A843YI39</accession>
<dbReference type="GO" id="GO:0032791">
    <property type="term" value="F:lead ion binding"/>
    <property type="evidence" value="ECO:0007669"/>
    <property type="project" value="TreeGrafter"/>
</dbReference>
<dbReference type="GO" id="GO:0097063">
    <property type="term" value="F:cadmium ion sensor activity"/>
    <property type="evidence" value="ECO:0007669"/>
    <property type="project" value="TreeGrafter"/>
</dbReference>
<dbReference type="InterPro" id="IPR001845">
    <property type="entry name" value="HTH_ArsR_DNA-bd_dom"/>
</dbReference>
<dbReference type="CDD" id="cd00090">
    <property type="entry name" value="HTH_ARSR"/>
    <property type="match status" value="1"/>
</dbReference>
<dbReference type="GO" id="GO:0003700">
    <property type="term" value="F:DNA-binding transcription factor activity"/>
    <property type="evidence" value="ECO:0007669"/>
    <property type="project" value="InterPro"/>
</dbReference>
<organism evidence="2 3">
    <name type="scientific">Tritonibacter litoralis</name>
    <dbReference type="NCBI Taxonomy" id="2662264"/>
    <lineage>
        <taxon>Bacteria</taxon>
        <taxon>Pseudomonadati</taxon>
        <taxon>Pseudomonadota</taxon>
        <taxon>Alphaproteobacteria</taxon>
        <taxon>Rhodobacterales</taxon>
        <taxon>Paracoccaceae</taxon>
        <taxon>Tritonibacter</taxon>
    </lineage>
</organism>
<sequence>MKDGPDIARIATLIGDPARANMLVELMGGKALTAGELSRVAGVTQQTASSHLTKLVDGGLLQTVKQGRHKYFALASDEVAGVLEALMGVAAKSGHFRTRTGPRDAALRKARVCYNHLAGDMGTRLYDGLMAQGHLCKTDDGPILTDTGAALMRDFGIDLDALSRKRAPLCRDCLDWSERRAHLAGSLGRALLTRMEELDWLTRSAGSRVLTFSDKGETAFAATFES</sequence>
<evidence type="ECO:0000259" key="1">
    <source>
        <dbReference type="PROSITE" id="PS50987"/>
    </source>
</evidence>
<dbReference type="PROSITE" id="PS50987">
    <property type="entry name" value="HTH_ARSR_2"/>
    <property type="match status" value="1"/>
</dbReference>
<dbReference type="GO" id="GO:0046686">
    <property type="term" value="P:response to cadmium ion"/>
    <property type="evidence" value="ECO:0007669"/>
    <property type="project" value="TreeGrafter"/>
</dbReference>
<dbReference type="Gene3D" id="1.10.10.10">
    <property type="entry name" value="Winged helix-like DNA-binding domain superfamily/Winged helix DNA-binding domain"/>
    <property type="match status" value="1"/>
</dbReference>
<gene>
    <name evidence="2" type="ORF">GFB49_10745</name>
</gene>
<comment type="caution">
    <text evidence="2">The sequence shown here is derived from an EMBL/GenBank/DDBJ whole genome shotgun (WGS) entry which is preliminary data.</text>
</comment>
<dbReference type="GO" id="GO:0003677">
    <property type="term" value="F:DNA binding"/>
    <property type="evidence" value="ECO:0007669"/>
    <property type="project" value="TreeGrafter"/>
</dbReference>
<dbReference type="SUPFAM" id="SSF46785">
    <property type="entry name" value="Winged helix' DNA-binding domain"/>
    <property type="match status" value="1"/>
</dbReference>
<dbReference type="RefSeq" id="WP_153215863.1">
    <property type="nucleotide sequence ID" value="NZ_WIBF01000005.1"/>
</dbReference>
<dbReference type="InterPro" id="IPR052543">
    <property type="entry name" value="HTH_Metal-responsive_Reg"/>
</dbReference>
<reference evidence="2 3" key="1">
    <citation type="submission" date="2019-10" db="EMBL/GenBank/DDBJ databases">
        <title>Epibacterium sp. nov., isolated from seawater.</title>
        <authorList>
            <person name="Zhang X."/>
            <person name="Li N."/>
        </authorList>
    </citation>
    <scope>NUCLEOTIDE SEQUENCE [LARGE SCALE GENOMIC DNA]</scope>
    <source>
        <strain evidence="2 3">SM1979</strain>
    </source>
</reference>
<proteinExistence type="predicted"/>
<dbReference type="AlphaFoldDB" id="A0A843YI39"/>
<dbReference type="PANTHER" id="PTHR39168:SF1">
    <property type="entry name" value="TRANSCRIPTIONAL REGULATORY PROTEIN"/>
    <property type="match status" value="1"/>
</dbReference>
<dbReference type="InterPro" id="IPR036388">
    <property type="entry name" value="WH-like_DNA-bd_sf"/>
</dbReference>
<dbReference type="Pfam" id="PF12840">
    <property type="entry name" value="HTH_20"/>
    <property type="match status" value="1"/>
</dbReference>
<evidence type="ECO:0000313" key="2">
    <source>
        <dbReference type="EMBL" id="MQQ08932.1"/>
    </source>
</evidence>
<feature type="domain" description="HTH arsR-type" evidence="1">
    <location>
        <begin position="1"/>
        <end position="94"/>
    </location>
</feature>
<dbReference type="EMBL" id="WIBF01000005">
    <property type="protein sequence ID" value="MQQ08932.1"/>
    <property type="molecule type" value="Genomic_DNA"/>
</dbReference>
<dbReference type="InterPro" id="IPR011991">
    <property type="entry name" value="ArsR-like_HTH"/>
</dbReference>
<keyword evidence="3" id="KW-1185">Reference proteome</keyword>
<dbReference type="InterPro" id="IPR036390">
    <property type="entry name" value="WH_DNA-bd_sf"/>
</dbReference>
<dbReference type="PANTHER" id="PTHR39168">
    <property type="entry name" value="TRANSCRIPTIONAL REGULATOR-RELATED"/>
    <property type="match status" value="1"/>
</dbReference>
<name>A0A843YI39_9RHOB</name>
<protein>
    <submittedName>
        <fullName evidence="2">Helix-turn-helix domain-containing protein</fullName>
    </submittedName>
</protein>
<dbReference type="SMART" id="SM00418">
    <property type="entry name" value="HTH_ARSR"/>
    <property type="match status" value="1"/>
</dbReference>
<evidence type="ECO:0000313" key="3">
    <source>
        <dbReference type="Proteomes" id="UP000444174"/>
    </source>
</evidence>
<dbReference type="GO" id="GO:0010288">
    <property type="term" value="P:response to lead ion"/>
    <property type="evidence" value="ECO:0007669"/>
    <property type="project" value="TreeGrafter"/>
</dbReference>
<dbReference type="Proteomes" id="UP000444174">
    <property type="component" value="Unassembled WGS sequence"/>
</dbReference>